<comment type="caution">
    <text evidence="3">The sequence shown here is derived from an EMBL/GenBank/DDBJ whole genome shotgun (WGS) entry which is preliminary data.</text>
</comment>
<dbReference type="AlphaFoldDB" id="A0AAD9HLZ4"/>
<feature type="signal peptide" evidence="2">
    <location>
        <begin position="1"/>
        <end position="23"/>
    </location>
</feature>
<gene>
    <name evidence="3" type="ORF">LX32DRAFT_681063</name>
</gene>
<feature type="chain" id="PRO_5041991501" evidence="2">
    <location>
        <begin position="24"/>
        <end position="162"/>
    </location>
</feature>
<feature type="compositionally biased region" description="Basic residues" evidence="1">
    <location>
        <begin position="108"/>
        <end position="119"/>
    </location>
</feature>
<feature type="compositionally biased region" description="Basic residues" evidence="1">
    <location>
        <begin position="85"/>
        <end position="95"/>
    </location>
</feature>
<keyword evidence="4" id="KW-1185">Reference proteome</keyword>
<dbReference type="EMBL" id="MU842839">
    <property type="protein sequence ID" value="KAK2031580.1"/>
    <property type="molecule type" value="Genomic_DNA"/>
</dbReference>
<organism evidence="3 4">
    <name type="scientific">Colletotrichum zoysiae</name>
    <dbReference type="NCBI Taxonomy" id="1216348"/>
    <lineage>
        <taxon>Eukaryota</taxon>
        <taxon>Fungi</taxon>
        <taxon>Dikarya</taxon>
        <taxon>Ascomycota</taxon>
        <taxon>Pezizomycotina</taxon>
        <taxon>Sordariomycetes</taxon>
        <taxon>Hypocreomycetidae</taxon>
        <taxon>Glomerellales</taxon>
        <taxon>Glomerellaceae</taxon>
        <taxon>Colletotrichum</taxon>
        <taxon>Colletotrichum graminicola species complex</taxon>
    </lineage>
</organism>
<dbReference type="Proteomes" id="UP001232148">
    <property type="component" value="Unassembled WGS sequence"/>
</dbReference>
<keyword evidence="2" id="KW-0732">Signal</keyword>
<protein>
    <submittedName>
        <fullName evidence="3">Uncharacterized protein</fullName>
    </submittedName>
</protein>
<evidence type="ECO:0000313" key="3">
    <source>
        <dbReference type="EMBL" id="KAK2031580.1"/>
    </source>
</evidence>
<sequence>MQIPTFGQVATIGIAFIAATALAIPVAEPLGTDIVERSADLNTRGEGISAIATSVHALEQRTIRKCKRNKKGKCIDSDDDDDKKNKKKCKRNKKGKCIDSDSDDDKKNTKKCKRNKKGKCINPDDGKKNDDGAKNGDEAKSGDKADNGGHYPREVAVEFDLE</sequence>
<feature type="compositionally biased region" description="Basic and acidic residues" evidence="1">
    <location>
        <begin position="122"/>
        <end position="156"/>
    </location>
</feature>
<proteinExistence type="predicted"/>
<accession>A0AAD9HLZ4</accession>
<feature type="region of interest" description="Disordered" evidence="1">
    <location>
        <begin position="67"/>
        <end position="162"/>
    </location>
</feature>
<feature type="compositionally biased region" description="Basic and acidic residues" evidence="1">
    <location>
        <begin position="96"/>
        <end position="107"/>
    </location>
</feature>
<evidence type="ECO:0000313" key="4">
    <source>
        <dbReference type="Proteomes" id="UP001232148"/>
    </source>
</evidence>
<evidence type="ECO:0000256" key="1">
    <source>
        <dbReference type="SAM" id="MobiDB-lite"/>
    </source>
</evidence>
<reference evidence="3" key="1">
    <citation type="submission" date="2021-06" db="EMBL/GenBank/DDBJ databases">
        <title>Comparative genomics, transcriptomics and evolutionary studies reveal genomic signatures of adaptation to plant cell wall in hemibiotrophic fungi.</title>
        <authorList>
            <consortium name="DOE Joint Genome Institute"/>
            <person name="Baroncelli R."/>
            <person name="Diaz J.F."/>
            <person name="Benocci T."/>
            <person name="Peng M."/>
            <person name="Battaglia E."/>
            <person name="Haridas S."/>
            <person name="Andreopoulos W."/>
            <person name="Labutti K."/>
            <person name="Pangilinan J."/>
            <person name="Floch G.L."/>
            <person name="Makela M.R."/>
            <person name="Henrissat B."/>
            <person name="Grigoriev I.V."/>
            <person name="Crouch J.A."/>
            <person name="De Vries R.P."/>
            <person name="Sukno S.A."/>
            <person name="Thon M.R."/>
        </authorList>
    </citation>
    <scope>NUCLEOTIDE SEQUENCE</scope>
    <source>
        <strain evidence="3">MAFF235873</strain>
    </source>
</reference>
<name>A0AAD9HLZ4_9PEZI</name>
<evidence type="ECO:0000256" key="2">
    <source>
        <dbReference type="SAM" id="SignalP"/>
    </source>
</evidence>